<keyword evidence="7" id="KW-0788">Thiol protease</keyword>
<evidence type="ECO:0000313" key="9">
    <source>
        <dbReference type="EMBL" id="VEL27216.1"/>
    </source>
</evidence>
<evidence type="ECO:0000256" key="5">
    <source>
        <dbReference type="ARBA" id="ARBA00022786"/>
    </source>
</evidence>
<dbReference type="OrthoDB" id="265776at2759"/>
<evidence type="ECO:0000259" key="8">
    <source>
        <dbReference type="PROSITE" id="PS50235"/>
    </source>
</evidence>
<evidence type="ECO:0000256" key="3">
    <source>
        <dbReference type="ARBA" id="ARBA00012759"/>
    </source>
</evidence>
<comment type="caution">
    <text evidence="9">The sequence shown here is derived from an EMBL/GenBank/DDBJ whole genome shotgun (WGS) entry which is preliminary data.</text>
</comment>
<reference evidence="9" key="1">
    <citation type="submission" date="2018-11" db="EMBL/GenBank/DDBJ databases">
        <authorList>
            <consortium name="Pathogen Informatics"/>
        </authorList>
    </citation>
    <scope>NUCLEOTIDE SEQUENCE</scope>
</reference>
<keyword evidence="6" id="KW-0378">Hydrolase</keyword>
<dbReference type="InterPro" id="IPR050185">
    <property type="entry name" value="Ub_carboxyl-term_hydrolase"/>
</dbReference>
<dbReference type="InterPro" id="IPR028889">
    <property type="entry name" value="USP"/>
</dbReference>
<dbReference type="SUPFAM" id="SSF54001">
    <property type="entry name" value="Cysteine proteinases"/>
    <property type="match status" value="1"/>
</dbReference>
<dbReference type="InterPro" id="IPR038765">
    <property type="entry name" value="Papain-like_cys_pep_sf"/>
</dbReference>
<feature type="domain" description="USP" evidence="8">
    <location>
        <begin position="1"/>
        <end position="121"/>
    </location>
</feature>
<comment type="similarity">
    <text evidence="2">Belongs to the peptidase C19 family.</text>
</comment>
<dbReference type="Proteomes" id="UP000784294">
    <property type="component" value="Unassembled WGS sequence"/>
</dbReference>
<accession>A0A3S5AWP7</accession>
<dbReference type="GO" id="GO:0016579">
    <property type="term" value="P:protein deubiquitination"/>
    <property type="evidence" value="ECO:0007669"/>
    <property type="project" value="InterPro"/>
</dbReference>
<dbReference type="Pfam" id="PF00443">
    <property type="entry name" value="UCH"/>
    <property type="match status" value="1"/>
</dbReference>
<gene>
    <name evidence="9" type="ORF">PXEA_LOCUS20656</name>
</gene>
<dbReference type="PANTHER" id="PTHR21646:SF24">
    <property type="entry name" value="UBIQUITIN CARBOXYL-TERMINAL HYDROLASE"/>
    <property type="match status" value="1"/>
</dbReference>
<keyword evidence="4" id="KW-0645">Protease</keyword>
<sequence length="121" mass="14486">MLKYVCEYAFIFFSIVLECVDDDLYRQFSQLRNIRTDPVSLYSGSSMTSLHLSDCFDKFTALERLGMRDLWYCRKCKAEKRATKKFDLWSLPKVLVIHLKRFRSNLRFHDKIDTLVNFPIK</sequence>
<comment type="catalytic activity">
    <reaction evidence="1">
        <text>Thiol-dependent hydrolysis of ester, thioester, amide, peptide and isopeptide bonds formed by the C-terminal Gly of ubiquitin (a 76-residue protein attached to proteins as an intracellular targeting signal).</text>
        <dbReference type="EC" id="3.4.19.12"/>
    </reaction>
</comment>
<proteinExistence type="inferred from homology"/>
<evidence type="ECO:0000256" key="2">
    <source>
        <dbReference type="ARBA" id="ARBA00009085"/>
    </source>
</evidence>
<dbReference type="EC" id="3.4.19.12" evidence="3"/>
<dbReference type="PANTHER" id="PTHR21646">
    <property type="entry name" value="UBIQUITIN CARBOXYL-TERMINAL HYDROLASE"/>
    <property type="match status" value="1"/>
</dbReference>
<dbReference type="EMBL" id="CAAALY010085700">
    <property type="protein sequence ID" value="VEL27216.1"/>
    <property type="molecule type" value="Genomic_DNA"/>
</dbReference>
<dbReference type="PROSITE" id="PS50235">
    <property type="entry name" value="USP_3"/>
    <property type="match status" value="1"/>
</dbReference>
<evidence type="ECO:0000256" key="4">
    <source>
        <dbReference type="ARBA" id="ARBA00022670"/>
    </source>
</evidence>
<evidence type="ECO:0000256" key="7">
    <source>
        <dbReference type="ARBA" id="ARBA00022807"/>
    </source>
</evidence>
<name>A0A3S5AWP7_9PLAT</name>
<evidence type="ECO:0000256" key="1">
    <source>
        <dbReference type="ARBA" id="ARBA00000707"/>
    </source>
</evidence>
<dbReference type="Gene3D" id="3.90.70.10">
    <property type="entry name" value="Cysteine proteinases"/>
    <property type="match status" value="1"/>
</dbReference>
<evidence type="ECO:0000256" key="6">
    <source>
        <dbReference type="ARBA" id="ARBA00022801"/>
    </source>
</evidence>
<keyword evidence="10" id="KW-1185">Reference proteome</keyword>
<evidence type="ECO:0000313" key="10">
    <source>
        <dbReference type="Proteomes" id="UP000784294"/>
    </source>
</evidence>
<dbReference type="GO" id="GO:0006508">
    <property type="term" value="P:proteolysis"/>
    <property type="evidence" value="ECO:0007669"/>
    <property type="project" value="UniProtKB-KW"/>
</dbReference>
<organism evidence="9 10">
    <name type="scientific">Protopolystoma xenopodis</name>
    <dbReference type="NCBI Taxonomy" id="117903"/>
    <lineage>
        <taxon>Eukaryota</taxon>
        <taxon>Metazoa</taxon>
        <taxon>Spiralia</taxon>
        <taxon>Lophotrochozoa</taxon>
        <taxon>Platyhelminthes</taxon>
        <taxon>Monogenea</taxon>
        <taxon>Polyopisthocotylea</taxon>
        <taxon>Polystomatidea</taxon>
        <taxon>Polystomatidae</taxon>
        <taxon>Protopolystoma</taxon>
    </lineage>
</organism>
<keyword evidence="5" id="KW-0833">Ubl conjugation pathway</keyword>
<protein>
    <recommendedName>
        <fullName evidence="3">ubiquitinyl hydrolase 1</fullName>
        <ecNumber evidence="3">3.4.19.12</ecNumber>
    </recommendedName>
</protein>
<dbReference type="InterPro" id="IPR001394">
    <property type="entry name" value="Peptidase_C19_UCH"/>
</dbReference>
<dbReference type="GO" id="GO:0004843">
    <property type="term" value="F:cysteine-type deubiquitinase activity"/>
    <property type="evidence" value="ECO:0007669"/>
    <property type="project" value="UniProtKB-EC"/>
</dbReference>
<dbReference type="AlphaFoldDB" id="A0A3S5AWP7"/>